<dbReference type="Proteomes" id="UP000824998">
    <property type="component" value="Unassembled WGS sequence"/>
</dbReference>
<dbReference type="PROSITE" id="PS50966">
    <property type="entry name" value="ZF_SWIM"/>
    <property type="match status" value="1"/>
</dbReference>
<keyword evidence="2" id="KW-0863">Zinc-finger</keyword>
<protein>
    <recommendedName>
        <fullName evidence="1">Postreplication repair E3 ubiquitin-protein ligase RAD18</fullName>
    </recommendedName>
</protein>
<accession>A0A9P8CBT7</accession>
<feature type="domain" description="SAP" evidence="5">
    <location>
        <begin position="19"/>
        <end position="53"/>
    </location>
</feature>
<keyword evidence="8" id="KW-1185">Reference proteome</keyword>
<dbReference type="GO" id="GO:0008270">
    <property type="term" value="F:zinc ion binding"/>
    <property type="evidence" value="ECO:0007669"/>
    <property type="project" value="UniProtKB-KW"/>
</dbReference>
<organism evidence="7 8">
    <name type="scientific">Amylocarpus encephaloides</name>
    <dbReference type="NCBI Taxonomy" id="45428"/>
    <lineage>
        <taxon>Eukaryota</taxon>
        <taxon>Fungi</taxon>
        <taxon>Dikarya</taxon>
        <taxon>Ascomycota</taxon>
        <taxon>Pezizomycotina</taxon>
        <taxon>Leotiomycetes</taxon>
        <taxon>Helotiales</taxon>
        <taxon>Helotiales incertae sedis</taxon>
        <taxon>Amylocarpus</taxon>
    </lineage>
</organism>
<dbReference type="PANTHER" id="PTHR21540:SF0">
    <property type="entry name" value="PHD FAMILY PROTEIN"/>
    <property type="match status" value="1"/>
</dbReference>
<dbReference type="GO" id="GO:0061630">
    <property type="term" value="F:ubiquitin protein ligase activity"/>
    <property type="evidence" value="ECO:0007669"/>
    <property type="project" value="InterPro"/>
</dbReference>
<evidence type="ECO:0000256" key="3">
    <source>
        <dbReference type="SAM" id="MobiDB-lite"/>
    </source>
</evidence>
<dbReference type="SMART" id="SM00513">
    <property type="entry name" value="SAP"/>
    <property type="match status" value="3"/>
</dbReference>
<feature type="domain" description="SWIM-type" evidence="6">
    <location>
        <begin position="235"/>
        <end position="268"/>
    </location>
</feature>
<evidence type="ECO:0000259" key="4">
    <source>
        <dbReference type="PROSITE" id="PS50089"/>
    </source>
</evidence>
<evidence type="ECO:0000256" key="2">
    <source>
        <dbReference type="PROSITE-ProRule" id="PRU00175"/>
    </source>
</evidence>
<dbReference type="Pfam" id="PF02037">
    <property type="entry name" value="SAP"/>
    <property type="match status" value="3"/>
</dbReference>
<feature type="domain" description="RING-type" evidence="4">
    <location>
        <begin position="324"/>
        <end position="371"/>
    </location>
</feature>
<dbReference type="CDD" id="cd16494">
    <property type="entry name" value="RING-CH-C4HC3_ZSWM2"/>
    <property type="match status" value="1"/>
</dbReference>
<dbReference type="PROSITE" id="PS50089">
    <property type="entry name" value="ZF_RING_2"/>
    <property type="match status" value="1"/>
</dbReference>
<dbReference type="InterPro" id="IPR003034">
    <property type="entry name" value="SAP_dom"/>
</dbReference>
<dbReference type="AlphaFoldDB" id="A0A9P8CBT7"/>
<feature type="domain" description="SAP" evidence="5">
    <location>
        <begin position="66"/>
        <end position="100"/>
    </location>
</feature>
<evidence type="ECO:0000259" key="5">
    <source>
        <dbReference type="PROSITE" id="PS50800"/>
    </source>
</evidence>
<feature type="compositionally biased region" description="Polar residues" evidence="3">
    <location>
        <begin position="165"/>
        <end position="176"/>
    </location>
</feature>
<proteinExistence type="predicted"/>
<dbReference type="InterPro" id="IPR036361">
    <property type="entry name" value="SAP_dom_sf"/>
</dbReference>
<dbReference type="InterPro" id="IPR039903">
    <property type="entry name" value="Zswim2"/>
</dbReference>
<evidence type="ECO:0000256" key="1">
    <source>
        <dbReference type="ARBA" id="ARBA00015551"/>
    </source>
</evidence>
<dbReference type="Gene3D" id="1.10.720.30">
    <property type="entry name" value="SAP domain"/>
    <property type="match status" value="3"/>
</dbReference>
<evidence type="ECO:0000313" key="7">
    <source>
        <dbReference type="EMBL" id="KAG9239551.1"/>
    </source>
</evidence>
<dbReference type="PANTHER" id="PTHR21540">
    <property type="entry name" value="RING FINGER AND SWIM DOMAIN-CONTAINING PROTEIN 2"/>
    <property type="match status" value="1"/>
</dbReference>
<keyword evidence="2" id="KW-0479">Metal-binding</keyword>
<evidence type="ECO:0000259" key="6">
    <source>
        <dbReference type="PROSITE" id="PS50966"/>
    </source>
</evidence>
<dbReference type="PROSITE" id="PS50800">
    <property type="entry name" value="SAP"/>
    <property type="match status" value="3"/>
</dbReference>
<dbReference type="Pfam" id="PF13639">
    <property type="entry name" value="zf-RING_2"/>
    <property type="match status" value="1"/>
</dbReference>
<keyword evidence="2" id="KW-0862">Zinc</keyword>
<evidence type="ECO:0000313" key="8">
    <source>
        <dbReference type="Proteomes" id="UP000824998"/>
    </source>
</evidence>
<feature type="region of interest" description="Disordered" evidence="3">
    <location>
        <begin position="141"/>
        <end position="182"/>
    </location>
</feature>
<sequence>MPPKRKTPCVAGEAETTDWNELTIAELKVELQSRNLPISGNKTTLVERMNNADMQAEAMEAPQQDWNVLTIAQLKVELGNRGHPISGNKTTLIERMNNADTQAEAMEAPQQDWNALTIAQLKVELGNRGLPISGNKTTLIGRLDESTGRDTSAPAPKRLRATAPQEASASNDTASIASGERRLRPFVEEPDEAYKKKLKKIKTERLFMLDRQKSVDKDGYICEKFEIAGSTGNVYKTTIGRSPNCVCMDARMRGQKCKHINYALIIILKAPPNLCYQQAFLSTEIESIFANAPVTRAPEPEHDHDHVEDESMYAGKRKAVEAECPICVFDMEEGEELVWCKAACGQNFHKDCFDQWKRSKNGGTVTCVYCRTPWQDDLPAGAAPGSLAALKHMAPKIGSYQNVSHLLPHQQGHHEVDLEGYE</sequence>
<dbReference type="SUPFAM" id="SSF68906">
    <property type="entry name" value="SAP domain"/>
    <property type="match status" value="3"/>
</dbReference>
<dbReference type="InterPro" id="IPR007527">
    <property type="entry name" value="Znf_SWIM"/>
</dbReference>
<dbReference type="EMBL" id="MU251357">
    <property type="protein sequence ID" value="KAG9239551.1"/>
    <property type="molecule type" value="Genomic_DNA"/>
</dbReference>
<dbReference type="InterPro" id="IPR001841">
    <property type="entry name" value="Znf_RING"/>
</dbReference>
<dbReference type="SUPFAM" id="SSF57850">
    <property type="entry name" value="RING/U-box"/>
    <property type="match status" value="1"/>
</dbReference>
<dbReference type="InterPro" id="IPR013083">
    <property type="entry name" value="Znf_RING/FYVE/PHD"/>
</dbReference>
<comment type="caution">
    <text evidence="7">The sequence shown here is derived from an EMBL/GenBank/DDBJ whole genome shotgun (WGS) entry which is preliminary data.</text>
</comment>
<feature type="domain" description="SAP" evidence="5">
    <location>
        <begin position="113"/>
        <end position="147"/>
    </location>
</feature>
<dbReference type="Gene3D" id="3.30.40.10">
    <property type="entry name" value="Zinc/RING finger domain, C3HC4 (zinc finger)"/>
    <property type="match status" value="1"/>
</dbReference>
<name>A0A9P8CBT7_9HELO</name>
<reference evidence="7" key="1">
    <citation type="journal article" date="2021" name="IMA Fungus">
        <title>Genomic characterization of three marine fungi, including Emericellopsis atlantica sp. nov. with signatures of a generalist lifestyle and marine biomass degradation.</title>
        <authorList>
            <person name="Hagestad O.C."/>
            <person name="Hou L."/>
            <person name="Andersen J.H."/>
            <person name="Hansen E.H."/>
            <person name="Altermark B."/>
            <person name="Li C."/>
            <person name="Kuhnert E."/>
            <person name="Cox R.J."/>
            <person name="Crous P.W."/>
            <person name="Spatafora J.W."/>
            <person name="Lail K."/>
            <person name="Amirebrahimi M."/>
            <person name="Lipzen A."/>
            <person name="Pangilinan J."/>
            <person name="Andreopoulos W."/>
            <person name="Hayes R.D."/>
            <person name="Ng V."/>
            <person name="Grigoriev I.V."/>
            <person name="Jackson S.A."/>
            <person name="Sutton T.D.S."/>
            <person name="Dobson A.D.W."/>
            <person name="Rama T."/>
        </authorList>
    </citation>
    <scope>NUCLEOTIDE SEQUENCE</scope>
    <source>
        <strain evidence="7">TRa018bII</strain>
    </source>
</reference>
<dbReference type="OrthoDB" id="2122982at2759"/>
<gene>
    <name evidence="7" type="ORF">BJ875DRAFT_436307</name>
</gene>